<feature type="region of interest" description="Disordered" evidence="1">
    <location>
        <begin position="46"/>
        <end position="66"/>
    </location>
</feature>
<evidence type="ECO:0000256" key="1">
    <source>
        <dbReference type="SAM" id="MobiDB-lite"/>
    </source>
</evidence>
<gene>
    <name evidence="2" type="ORF">IV417_18505</name>
</gene>
<dbReference type="AlphaFoldDB" id="A0AAP2CU96"/>
<reference evidence="2 3" key="1">
    <citation type="journal article" date="2021" name="Arch. Microbiol.">
        <title>Harenicola maris gen. nov., sp. nov. isolated from the Sea of Japan shallow sediments.</title>
        <authorList>
            <person name="Romanenko L.A."/>
            <person name="Kurilenko V.V."/>
            <person name="Chernysheva N.Y."/>
            <person name="Tekutyeva L.A."/>
            <person name="Velansky P.V."/>
            <person name="Svetashev V.I."/>
            <person name="Isaeva M.P."/>
        </authorList>
    </citation>
    <scope>NUCLEOTIDE SEQUENCE [LARGE SCALE GENOMIC DNA]</scope>
    <source>
        <strain evidence="2 3">KMM 3653</strain>
    </source>
</reference>
<accession>A0AAP2CU96</accession>
<protein>
    <submittedName>
        <fullName evidence="2">SlyX family protein</fullName>
    </submittedName>
</protein>
<dbReference type="InterPro" id="IPR007236">
    <property type="entry name" value="SlyX"/>
</dbReference>
<name>A0AAP2CU96_9RHOB</name>
<dbReference type="RefSeq" id="WP_327795620.1">
    <property type="nucleotide sequence ID" value="NZ_JADQAZ010000004.1"/>
</dbReference>
<evidence type="ECO:0000313" key="2">
    <source>
        <dbReference type="EMBL" id="MBT0959387.1"/>
    </source>
</evidence>
<evidence type="ECO:0000313" key="3">
    <source>
        <dbReference type="Proteomes" id="UP001315686"/>
    </source>
</evidence>
<dbReference type="Proteomes" id="UP001315686">
    <property type="component" value="Unassembled WGS sequence"/>
</dbReference>
<keyword evidence="3" id="KW-1185">Reference proteome</keyword>
<comment type="caution">
    <text evidence="2">The sequence shown here is derived from an EMBL/GenBank/DDBJ whole genome shotgun (WGS) entry which is preliminary data.</text>
</comment>
<proteinExistence type="predicted"/>
<dbReference type="Pfam" id="PF04102">
    <property type="entry name" value="SlyX"/>
    <property type="match status" value="1"/>
</dbReference>
<sequence>MNATEIEEKIAHLTRSIDELSDELIRQNKEIETLTRQVTRLVQRAANSENEGTGGVILGDERPPHY</sequence>
<organism evidence="2 3">
    <name type="scientific">Harenicola maris</name>
    <dbReference type="NCBI Taxonomy" id="2841044"/>
    <lineage>
        <taxon>Bacteria</taxon>
        <taxon>Pseudomonadati</taxon>
        <taxon>Pseudomonadota</taxon>
        <taxon>Alphaproteobacteria</taxon>
        <taxon>Rhodobacterales</taxon>
        <taxon>Paracoccaceae</taxon>
        <taxon>Harenicola</taxon>
    </lineage>
</organism>
<dbReference type="EMBL" id="JADQAZ010000004">
    <property type="protein sequence ID" value="MBT0959387.1"/>
    <property type="molecule type" value="Genomic_DNA"/>
</dbReference>